<dbReference type="RefSeq" id="WP_006608402.1">
    <property type="nucleotide sequence ID" value="NZ_AFXA01000005.1"/>
</dbReference>
<keyword evidence="2 5" id="KW-0689">Ribosomal protein</keyword>
<protein>
    <recommendedName>
        <fullName evidence="4 5">Large ribosomal subunit protein bL33</fullName>
    </recommendedName>
</protein>
<dbReference type="SUPFAM" id="SSF57829">
    <property type="entry name" value="Zn-binding ribosomal proteins"/>
    <property type="match status" value="1"/>
</dbReference>
<dbReference type="GO" id="GO:0005840">
    <property type="term" value="C:ribosome"/>
    <property type="evidence" value="ECO:0007669"/>
    <property type="project" value="UniProtKB-KW"/>
</dbReference>
<dbReference type="GO" id="GO:0005737">
    <property type="term" value="C:cytoplasm"/>
    <property type="evidence" value="ECO:0007669"/>
    <property type="project" value="UniProtKB-ARBA"/>
</dbReference>
<proteinExistence type="inferred from homology"/>
<keyword evidence="3 5" id="KW-0687">Ribonucleoprotein</keyword>
<evidence type="ECO:0000313" key="6">
    <source>
        <dbReference type="EMBL" id="EGV00478.1"/>
    </source>
</evidence>
<dbReference type="InterPro" id="IPR001705">
    <property type="entry name" value="Ribosomal_bL33"/>
</dbReference>
<dbReference type="GO" id="GO:0003735">
    <property type="term" value="F:structural constituent of ribosome"/>
    <property type="evidence" value="ECO:0007669"/>
    <property type="project" value="InterPro"/>
</dbReference>
<dbReference type="GO" id="GO:1990904">
    <property type="term" value="C:ribonucleoprotein complex"/>
    <property type="evidence" value="ECO:0007669"/>
    <property type="project" value="UniProtKB-KW"/>
</dbReference>
<name>F9UJD5_9BACT</name>
<dbReference type="HAMAP" id="MF_00294">
    <property type="entry name" value="Ribosomal_bL33"/>
    <property type="match status" value="1"/>
</dbReference>
<reference evidence="6 7" key="1">
    <citation type="journal article" date="2013" name="Genome Announc.">
        <title>Genome Sequence of Mycoplasma columbinum Strain SF7.</title>
        <authorList>
            <person name="Guo Z."/>
            <person name="Xu X."/>
            <person name="Zheng Q."/>
            <person name="Li T."/>
            <person name="Kuang S."/>
            <person name="Zhang Z."/>
            <person name="Chen Y."/>
            <person name="Lu X."/>
            <person name="Zhou R."/>
            <person name="Bi D."/>
            <person name="Jin H."/>
        </authorList>
    </citation>
    <scope>NUCLEOTIDE SEQUENCE [LARGE SCALE GENOMIC DNA]</scope>
    <source>
        <strain evidence="6 7">SF7</strain>
    </source>
</reference>
<gene>
    <name evidence="5" type="primary">rpmG</name>
    <name evidence="6" type="ORF">MCSF7_02968</name>
</gene>
<dbReference type="Proteomes" id="UP000004978">
    <property type="component" value="Unassembled WGS sequence"/>
</dbReference>
<dbReference type="PROSITE" id="PS00582">
    <property type="entry name" value="RIBOSOMAL_L33"/>
    <property type="match status" value="1"/>
</dbReference>
<evidence type="ECO:0000256" key="5">
    <source>
        <dbReference type="HAMAP-Rule" id="MF_00294"/>
    </source>
</evidence>
<dbReference type="NCBIfam" id="TIGR01023">
    <property type="entry name" value="rpmG_bact"/>
    <property type="match status" value="1"/>
</dbReference>
<dbReference type="GO" id="GO:0006412">
    <property type="term" value="P:translation"/>
    <property type="evidence" value="ECO:0007669"/>
    <property type="project" value="UniProtKB-UniRule"/>
</dbReference>
<dbReference type="Pfam" id="PF00471">
    <property type="entry name" value="Ribosomal_L33"/>
    <property type="match status" value="1"/>
</dbReference>
<dbReference type="NCBIfam" id="NF001764">
    <property type="entry name" value="PRK00504.1"/>
    <property type="match status" value="1"/>
</dbReference>
<organism evidence="6 7">
    <name type="scientific">Mycoplasmopsis columbina SF7</name>
    <dbReference type="NCBI Taxonomy" id="1037410"/>
    <lineage>
        <taxon>Bacteria</taxon>
        <taxon>Bacillati</taxon>
        <taxon>Mycoplasmatota</taxon>
        <taxon>Mycoplasmoidales</taxon>
        <taxon>Metamycoplasmataceae</taxon>
        <taxon>Mycoplasmopsis</taxon>
    </lineage>
</organism>
<comment type="caution">
    <text evidence="6">The sequence shown here is derived from an EMBL/GenBank/DDBJ whole genome shotgun (WGS) entry which is preliminary data.</text>
</comment>
<dbReference type="STRING" id="1037410.MCSF7_02968"/>
<keyword evidence="7" id="KW-1185">Reference proteome</keyword>
<dbReference type="Gene3D" id="2.20.28.120">
    <property type="entry name" value="Ribosomal protein L33"/>
    <property type="match status" value="1"/>
</dbReference>
<sequence length="49" mass="5712">MEKRKVALSCSQCFALNYITPKSLSSAQRIEIKKFCPKCRTHTLHKEEK</sequence>
<dbReference type="InterPro" id="IPR011332">
    <property type="entry name" value="Ribosomal_zn-bd"/>
</dbReference>
<comment type="similarity">
    <text evidence="1 5">Belongs to the bacterial ribosomal protein bL33 family.</text>
</comment>
<accession>F9UJD5</accession>
<dbReference type="EMBL" id="AFXA01000005">
    <property type="protein sequence ID" value="EGV00478.1"/>
    <property type="molecule type" value="Genomic_DNA"/>
</dbReference>
<dbReference type="AlphaFoldDB" id="F9UJD5"/>
<evidence type="ECO:0000256" key="4">
    <source>
        <dbReference type="ARBA" id="ARBA00035176"/>
    </source>
</evidence>
<evidence type="ECO:0000256" key="2">
    <source>
        <dbReference type="ARBA" id="ARBA00022980"/>
    </source>
</evidence>
<dbReference type="InterPro" id="IPR038584">
    <property type="entry name" value="Ribosomal_bL33_sf"/>
</dbReference>
<dbReference type="InterPro" id="IPR018264">
    <property type="entry name" value="Ribosomal_bL33_CS"/>
</dbReference>
<evidence type="ECO:0000313" key="7">
    <source>
        <dbReference type="Proteomes" id="UP000004978"/>
    </source>
</evidence>
<evidence type="ECO:0000256" key="1">
    <source>
        <dbReference type="ARBA" id="ARBA00007596"/>
    </source>
</evidence>
<evidence type="ECO:0000256" key="3">
    <source>
        <dbReference type="ARBA" id="ARBA00023274"/>
    </source>
</evidence>